<protein>
    <submittedName>
        <fullName evidence="1">Uncharacterized protein</fullName>
    </submittedName>
</protein>
<dbReference type="RefSeq" id="WP_130431911.1">
    <property type="nucleotide sequence ID" value="NZ_SGXF01000001.1"/>
</dbReference>
<reference evidence="1 2" key="1">
    <citation type="submission" date="2019-02" db="EMBL/GenBank/DDBJ databases">
        <title>Genomic Encyclopedia of Type Strains, Phase IV (KMG-IV): sequencing the most valuable type-strain genomes for metagenomic binning, comparative biology and taxonomic classification.</title>
        <authorList>
            <person name="Goeker M."/>
        </authorList>
    </citation>
    <scope>NUCLEOTIDE SEQUENCE [LARGE SCALE GENOMIC DNA]</scope>
    <source>
        <strain evidence="1 2">DSM 29486</strain>
    </source>
</reference>
<dbReference type="Proteomes" id="UP000292927">
    <property type="component" value="Unassembled WGS sequence"/>
</dbReference>
<organism evidence="1 2">
    <name type="scientific">Cuneatibacter caecimuris</name>
    <dbReference type="NCBI Taxonomy" id="1796618"/>
    <lineage>
        <taxon>Bacteria</taxon>
        <taxon>Bacillati</taxon>
        <taxon>Bacillota</taxon>
        <taxon>Clostridia</taxon>
        <taxon>Lachnospirales</taxon>
        <taxon>Lachnospiraceae</taxon>
        <taxon>Cuneatibacter</taxon>
    </lineage>
</organism>
<evidence type="ECO:0000313" key="2">
    <source>
        <dbReference type="Proteomes" id="UP000292927"/>
    </source>
</evidence>
<gene>
    <name evidence="1" type="ORF">EV209_0053</name>
</gene>
<dbReference type="AlphaFoldDB" id="A0A4Q7PMI8"/>
<dbReference type="EMBL" id="SGXF01000001">
    <property type="protein sequence ID" value="RZT01953.1"/>
    <property type="molecule type" value="Genomic_DNA"/>
</dbReference>
<keyword evidence="2" id="KW-1185">Reference proteome</keyword>
<sequence length="85" mass="9948">MGLFQRKNTELESLLTELQMNLENNYKDLAIQARGDAEACFSRLVSEGKLNPKMQARYRACLDTYAKCMEHYDHTDISKFLKERL</sequence>
<comment type="caution">
    <text evidence="1">The sequence shown here is derived from an EMBL/GenBank/DDBJ whole genome shotgun (WGS) entry which is preliminary data.</text>
</comment>
<dbReference type="OrthoDB" id="2056432at2"/>
<evidence type="ECO:0000313" key="1">
    <source>
        <dbReference type="EMBL" id="RZT01953.1"/>
    </source>
</evidence>
<proteinExistence type="predicted"/>
<name>A0A4Q7PMI8_9FIRM</name>
<accession>A0A4Q7PMI8</accession>